<dbReference type="EMBL" id="JBCLYO010000002">
    <property type="protein sequence ID" value="KAL0092232.1"/>
    <property type="molecule type" value="Genomic_DNA"/>
</dbReference>
<name>A0ABR3B843_PHYBL</name>
<evidence type="ECO:0000313" key="1">
    <source>
        <dbReference type="EMBL" id="KAL0092232.1"/>
    </source>
</evidence>
<organism evidence="1 2">
    <name type="scientific">Phycomyces blakesleeanus</name>
    <dbReference type="NCBI Taxonomy" id="4837"/>
    <lineage>
        <taxon>Eukaryota</taxon>
        <taxon>Fungi</taxon>
        <taxon>Fungi incertae sedis</taxon>
        <taxon>Mucoromycota</taxon>
        <taxon>Mucoromycotina</taxon>
        <taxon>Mucoromycetes</taxon>
        <taxon>Mucorales</taxon>
        <taxon>Phycomycetaceae</taxon>
        <taxon>Phycomyces</taxon>
    </lineage>
</organism>
<evidence type="ECO:0008006" key="3">
    <source>
        <dbReference type="Google" id="ProtNLM"/>
    </source>
</evidence>
<keyword evidence="2" id="KW-1185">Reference proteome</keyword>
<gene>
    <name evidence="1" type="ORF">J3Q64DRAFT_1633943</name>
</gene>
<sequence length="73" mass="8752">LDHIRLPLSLDELPQRIPFLDRLYNVVEIIFKRYYTKSNKRKGHLHNFGNSLESRVLKAITERTVDRTHDNCF</sequence>
<dbReference type="Proteomes" id="UP001448207">
    <property type="component" value="Unassembled WGS sequence"/>
</dbReference>
<comment type="caution">
    <text evidence="1">The sequence shown here is derived from an EMBL/GenBank/DDBJ whole genome shotgun (WGS) entry which is preliminary data.</text>
</comment>
<evidence type="ECO:0000313" key="2">
    <source>
        <dbReference type="Proteomes" id="UP001448207"/>
    </source>
</evidence>
<proteinExistence type="predicted"/>
<feature type="non-terminal residue" evidence="1">
    <location>
        <position position="1"/>
    </location>
</feature>
<reference evidence="1 2" key="1">
    <citation type="submission" date="2024-04" db="EMBL/GenBank/DDBJ databases">
        <title>Symmetric and asymmetric DNA N6-adenine methylation regulates different biological responses in Mucorales.</title>
        <authorList>
            <consortium name="Lawrence Berkeley National Laboratory"/>
            <person name="Lax C."/>
            <person name="Mondo S.J."/>
            <person name="Osorio-Concepcion M."/>
            <person name="Muszewska A."/>
            <person name="Corrochano-Luque M."/>
            <person name="Gutierrez G."/>
            <person name="Riley R."/>
            <person name="Lipzen A."/>
            <person name="Guo J."/>
            <person name="Hundley H."/>
            <person name="Amirebrahimi M."/>
            <person name="Ng V."/>
            <person name="Lorenzo-Gutierrez D."/>
            <person name="Binder U."/>
            <person name="Yang J."/>
            <person name="Song Y."/>
            <person name="Canovas D."/>
            <person name="Navarro E."/>
            <person name="Freitag M."/>
            <person name="Gabaldon T."/>
            <person name="Grigoriev I.V."/>
            <person name="Corrochano L.M."/>
            <person name="Nicolas F.E."/>
            <person name="Garre V."/>
        </authorList>
    </citation>
    <scope>NUCLEOTIDE SEQUENCE [LARGE SCALE GENOMIC DNA]</scope>
    <source>
        <strain evidence="1 2">L51</strain>
    </source>
</reference>
<accession>A0ABR3B843</accession>
<protein>
    <recommendedName>
        <fullName evidence="3">DDE Tnp4 domain-containing protein</fullName>
    </recommendedName>
</protein>